<name>A0ACA9MDD1_9GLOM</name>
<protein>
    <submittedName>
        <fullName evidence="1">16655_t:CDS:1</fullName>
    </submittedName>
</protein>
<organism evidence="1 2">
    <name type="scientific">Acaulospora colombiana</name>
    <dbReference type="NCBI Taxonomy" id="27376"/>
    <lineage>
        <taxon>Eukaryota</taxon>
        <taxon>Fungi</taxon>
        <taxon>Fungi incertae sedis</taxon>
        <taxon>Mucoromycota</taxon>
        <taxon>Glomeromycotina</taxon>
        <taxon>Glomeromycetes</taxon>
        <taxon>Diversisporales</taxon>
        <taxon>Acaulosporaceae</taxon>
        <taxon>Acaulospora</taxon>
    </lineage>
</organism>
<proteinExistence type="predicted"/>
<evidence type="ECO:0000313" key="2">
    <source>
        <dbReference type="Proteomes" id="UP000789525"/>
    </source>
</evidence>
<comment type="caution">
    <text evidence="1">The sequence shown here is derived from an EMBL/GenBank/DDBJ whole genome shotgun (WGS) entry which is preliminary data.</text>
</comment>
<sequence length="251" mass="27872">MPSPFGEVKVAASLDLETPTFVSFTQSARDWETGLNNVLKPLLERSGSSWTREQAINAYLEEEHKIETEDPSMLYSNIISTAVERVAAQLGTTLSSEERTAAGESIRSWPPFPDTVNALERLSKHYVLIILSNVDLESFGYTRKLLEHGFTFNKILTAQEIGSYKPDEKNFLYMLNTAKGEFGVDKEQVLVTAQSLMHDHVPANSLGLASAWISRREATCHVDNVSYTFKFPTMGAMADALEAELQSSTNA</sequence>
<dbReference type="EMBL" id="CAJVPT010011793">
    <property type="protein sequence ID" value="CAG8582044.1"/>
    <property type="molecule type" value="Genomic_DNA"/>
</dbReference>
<reference evidence="1" key="1">
    <citation type="submission" date="2021-06" db="EMBL/GenBank/DDBJ databases">
        <authorList>
            <person name="Kallberg Y."/>
            <person name="Tangrot J."/>
            <person name="Rosling A."/>
        </authorList>
    </citation>
    <scope>NUCLEOTIDE SEQUENCE</scope>
    <source>
        <strain evidence="1">CL356</strain>
    </source>
</reference>
<keyword evidence="2" id="KW-1185">Reference proteome</keyword>
<gene>
    <name evidence="1" type="ORF">ACOLOM_LOCUS5998</name>
</gene>
<dbReference type="Proteomes" id="UP000789525">
    <property type="component" value="Unassembled WGS sequence"/>
</dbReference>
<accession>A0ACA9MDD1</accession>
<evidence type="ECO:0000313" key="1">
    <source>
        <dbReference type="EMBL" id="CAG8582044.1"/>
    </source>
</evidence>